<evidence type="ECO:0000313" key="5">
    <source>
        <dbReference type="EMBL" id="GHA81187.1"/>
    </source>
</evidence>
<dbReference type="PANTHER" id="PTHR42738">
    <property type="entry name" value="HYDROXYMETHYLGLUTARYL-COA LYASE"/>
    <property type="match status" value="1"/>
</dbReference>
<dbReference type="GO" id="GO:0046872">
    <property type="term" value="F:metal ion binding"/>
    <property type="evidence" value="ECO:0007669"/>
    <property type="project" value="UniProtKB-KW"/>
</dbReference>
<evidence type="ECO:0000256" key="2">
    <source>
        <dbReference type="ARBA" id="ARBA00022723"/>
    </source>
</evidence>
<organism evidence="5 6">
    <name type="scientific">Algimonas arctica</name>
    <dbReference type="NCBI Taxonomy" id="1479486"/>
    <lineage>
        <taxon>Bacteria</taxon>
        <taxon>Pseudomonadati</taxon>
        <taxon>Pseudomonadota</taxon>
        <taxon>Alphaproteobacteria</taxon>
        <taxon>Maricaulales</taxon>
        <taxon>Robiginitomaculaceae</taxon>
        <taxon>Algimonas</taxon>
    </lineage>
</organism>
<comment type="caution">
    <text evidence="5">The sequence shown here is derived from an EMBL/GenBank/DDBJ whole genome shotgun (WGS) entry which is preliminary data.</text>
</comment>
<gene>
    <name evidence="5" type="ORF">GCM10009069_00120</name>
</gene>
<proteinExistence type="inferred from homology"/>
<keyword evidence="6" id="KW-1185">Reference proteome</keyword>
<dbReference type="InterPro" id="IPR043594">
    <property type="entry name" value="HMGL"/>
</dbReference>
<dbReference type="InterPro" id="IPR000891">
    <property type="entry name" value="PYR_CT"/>
</dbReference>
<dbReference type="InterPro" id="IPR013785">
    <property type="entry name" value="Aldolase_TIM"/>
</dbReference>
<dbReference type="CDD" id="cd07938">
    <property type="entry name" value="DRE_TIM_HMGL"/>
    <property type="match status" value="1"/>
</dbReference>
<dbReference type="RefSeq" id="WP_189494119.1">
    <property type="nucleotide sequence ID" value="NZ_BMZH01000001.1"/>
</dbReference>
<dbReference type="EMBL" id="BMZH01000001">
    <property type="protein sequence ID" value="GHA81187.1"/>
    <property type="molecule type" value="Genomic_DNA"/>
</dbReference>
<reference evidence="5" key="2">
    <citation type="submission" date="2020-09" db="EMBL/GenBank/DDBJ databases">
        <authorList>
            <person name="Sun Q."/>
            <person name="Kim S."/>
        </authorList>
    </citation>
    <scope>NUCLEOTIDE SEQUENCE</scope>
    <source>
        <strain evidence="5">KCTC 32513</strain>
    </source>
</reference>
<name>A0A8J3G039_9PROT</name>
<dbReference type="PANTHER" id="PTHR42738:SF7">
    <property type="entry name" value="HYDROXYMETHYLGLUTARYL-COA LYASE"/>
    <property type="match status" value="1"/>
</dbReference>
<feature type="domain" description="Pyruvate carboxyltransferase" evidence="4">
    <location>
        <begin position="4"/>
        <end position="271"/>
    </location>
</feature>
<dbReference type="Gene3D" id="3.20.20.70">
    <property type="entry name" value="Aldolase class I"/>
    <property type="match status" value="1"/>
</dbReference>
<evidence type="ECO:0000256" key="1">
    <source>
        <dbReference type="ARBA" id="ARBA00009405"/>
    </source>
</evidence>
<dbReference type="AlphaFoldDB" id="A0A8J3G039"/>
<dbReference type="SUPFAM" id="SSF51569">
    <property type="entry name" value="Aldolase"/>
    <property type="match status" value="1"/>
</dbReference>
<keyword evidence="3 5" id="KW-0456">Lyase</keyword>
<comment type="similarity">
    <text evidence="1">Belongs to the HMG-CoA lyase family.</text>
</comment>
<dbReference type="Pfam" id="PF00682">
    <property type="entry name" value="HMGL-like"/>
    <property type="match status" value="1"/>
</dbReference>
<dbReference type="GO" id="GO:0046951">
    <property type="term" value="P:ketone body biosynthetic process"/>
    <property type="evidence" value="ECO:0007669"/>
    <property type="project" value="TreeGrafter"/>
</dbReference>
<sequence length="301" mass="31983">MASIEILDVTARDGLQNEARLFSTDEKLSLINRAIVAGAKRIEVASFAHPKYVPQMADAEAVIAGLPIETDVTYIGLVMNERGVDRALKTSVHELGLVAAASDTFATKNQNQTRDSSVAMACAMAAKTRQAGRAVNVTIATAFGCPFEGEISEEVVLDMVHRLFDAGLTEVALADTIGVANPWQVSAIFERVARELPQLSMRAHFHNTRNTGLANVHAAIQAGVKTIDVSIGGIGGCPFAPKATGNVPAEDVIYMLDRAGFQTGYDLNAVIKTAHWLSDVMEKPLPGMVSRAGGFPVPVAV</sequence>
<reference evidence="5" key="1">
    <citation type="journal article" date="2014" name="Int. J. Syst. Evol. Microbiol.">
        <title>Complete genome sequence of Corynebacterium casei LMG S-19264T (=DSM 44701T), isolated from a smear-ripened cheese.</title>
        <authorList>
            <consortium name="US DOE Joint Genome Institute (JGI-PGF)"/>
            <person name="Walter F."/>
            <person name="Albersmeier A."/>
            <person name="Kalinowski J."/>
            <person name="Ruckert C."/>
        </authorList>
    </citation>
    <scope>NUCLEOTIDE SEQUENCE</scope>
    <source>
        <strain evidence="5">KCTC 32513</strain>
    </source>
</reference>
<evidence type="ECO:0000313" key="6">
    <source>
        <dbReference type="Proteomes" id="UP000634004"/>
    </source>
</evidence>
<keyword evidence="2" id="KW-0479">Metal-binding</keyword>
<dbReference type="GO" id="GO:0004419">
    <property type="term" value="F:hydroxymethylglutaryl-CoA lyase activity"/>
    <property type="evidence" value="ECO:0007669"/>
    <property type="project" value="TreeGrafter"/>
</dbReference>
<dbReference type="GO" id="GO:0006552">
    <property type="term" value="P:L-leucine catabolic process"/>
    <property type="evidence" value="ECO:0007669"/>
    <property type="project" value="TreeGrafter"/>
</dbReference>
<protein>
    <submittedName>
        <fullName evidence="5">Hydroxymethylglutaryl-CoA lyase</fullName>
    </submittedName>
</protein>
<dbReference type="PROSITE" id="PS50991">
    <property type="entry name" value="PYR_CT"/>
    <property type="match status" value="1"/>
</dbReference>
<evidence type="ECO:0000256" key="3">
    <source>
        <dbReference type="ARBA" id="ARBA00023239"/>
    </source>
</evidence>
<accession>A0A8J3G039</accession>
<evidence type="ECO:0000259" key="4">
    <source>
        <dbReference type="PROSITE" id="PS50991"/>
    </source>
</evidence>
<dbReference type="Proteomes" id="UP000634004">
    <property type="component" value="Unassembled WGS sequence"/>
</dbReference>
<dbReference type="NCBIfam" id="NF004283">
    <property type="entry name" value="PRK05692.1"/>
    <property type="match status" value="1"/>
</dbReference>